<evidence type="ECO:0000313" key="9">
    <source>
        <dbReference type="Proteomes" id="UP000515498"/>
    </source>
</evidence>
<keyword evidence="5 6" id="KW-0472">Membrane</keyword>
<reference evidence="8 9" key="1">
    <citation type="submission" date="2020-07" db="EMBL/GenBank/DDBJ databases">
        <title>Draft genome sequence of four isobutane-metabolizing strains capable of cometabolically degrading diverse ether contaminants.</title>
        <authorList>
            <person name="Chen W."/>
            <person name="Faulkner N."/>
            <person name="Smith C."/>
            <person name="Hyman M."/>
        </authorList>
    </citation>
    <scope>NUCLEOTIDE SEQUENCE [LARGE SCALE GENOMIC DNA]</scope>
    <source>
        <strain evidence="8 9">2A</strain>
        <plasmid evidence="8 9">unnamed1</plasmid>
    </source>
</reference>
<evidence type="ECO:0000256" key="2">
    <source>
        <dbReference type="ARBA" id="ARBA00022475"/>
    </source>
</evidence>
<feature type="transmembrane region" description="Helical" evidence="6">
    <location>
        <begin position="32"/>
        <end position="53"/>
    </location>
</feature>
<keyword evidence="2" id="KW-1003">Cell membrane</keyword>
<dbReference type="InterPro" id="IPR051791">
    <property type="entry name" value="Pra-immunoreactive"/>
</dbReference>
<evidence type="ECO:0000256" key="5">
    <source>
        <dbReference type="ARBA" id="ARBA00023136"/>
    </source>
</evidence>
<sequence>MTVVDAESPTIRDSAQPNPAVFASWRARAGALLLDVLPGAALLATTALVALSVPLRGAWWWVCVSIGAATVLSTALNRLVLPATARQSLGRAVFGITVVHRNGTPVGAWWLLLRDLAHLLDTAAMFAGWLWPLWEGRRRTFADILLRTESHLLEPRWPEPKLRRFTSALVLGVALLCGAGAALSYVVVHQHDRSITDASEQIAQQGPRMVEQILSYHPETLKGDFDHAQSLATDSYRPQLTAQQQAVQKSGAIRNEYWTTNSSVLSATADRATMLVFLQGQRGAPPDQRYITASVRATFVKSGSLGWRVDDVAVVTKPQPPQARP</sequence>
<accession>A0A7G8PQ82</accession>
<dbReference type="KEGG" id="mflu:HZU40_33735"/>
<proteinExistence type="predicted"/>
<evidence type="ECO:0000256" key="1">
    <source>
        <dbReference type="ARBA" id="ARBA00004651"/>
    </source>
</evidence>
<feature type="domain" description="RDD" evidence="7">
    <location>
        <begin position="23"/>
        <end position="146"/>
    </location>
</feature>
<geneLocation type="plasmid" evidence="8 9">
    <name>unnamed1</name>
</geneLocation>
<dbReference type="RefSeq" id="WP_187099589.1">
    <property type="nucleotide sequence ID" value="NZ_CP059895.1"/>
</dbReference>
<name>A0A7G8PQ82_9MYCO</name>
<dbReference type="GO" id="GO:0005886">
    <property type="term" value="C:plasma membrane"/>
    <property type="evidence" value="ECO:0007669"/>
    <property type="project" value="UniProtKB-SubCell"/>
</dbReference>
<dbReference type="PANTHER" id="PTHR36115">
    <property type="entry name" value="PROLINE-RICH ANTIGEN HOMOLOG-RELATED"/>
    <property type="match status" value="1"/>
</dbReference>
<keyword evidence="4 6" id="KW-1133">Transmembrane helix</keyword>
<keyword evidence="3 6" id="KW-0812">Transmembrane</keyword>
<dbReference type="InterPro" id="IPR010432">
    <property type="entry name" value="RDD"/>
</dbReference>
<evidence type="ECO:0000313" key="8">
    <source>
        <dbReference type="EMBL" id="QNJ96498.1"/>
    </source>
</evidence>
<evidence type="ECO:0000256" key="4">
    <source>
        <dbReference type="ARBA" id="ARBA00022989"/>
    </source>
</evidence>
<dbReference type="Proteomes" id="UP000515498">
    <property type="component" value="Plasmid unnamed1"/>
</dbReference>
<evidence type="ECO:0000256" key="6">
    <source>
        <dbReference type="SAM" id="Phobius"/>
    </source>
</evidence>
<feature type="transmembrane region" description="Helical" evidence="6">
    <location>
        <begin position="165"/>
        <end position="188"/>
    </location>
</feature>
<keyword evidence="8" id="KW-0614">Plasmid</keyword>
<dbReference type="Pfam" id="PF06271">
    <property type="entry name" value="RDD"/>
    <property type="match status" value="1"/>
</dbReference>
<dbReference type="AlphaFoldDB" id="A0A7G8PQ82"/>
<organism evidence="8 9">
    <name type="scientific">Mycolicibacterium fluoranthenivorans</name>
    <dbReference type="NCBI Taxonomy" id="258505"/>
    <lineage>
        <taxon>Bacteria</taxon>
        <taxon>Bacillati</taxon>
        <taxon>Actinomycetota</taxon>
        <taxon>Actinomycetes</taxon>
        <taxon>Mycobacteriales</taxon>
        <taxon>Mycobacteriaceae</taxon>
        <taxon>Mycolicibacterium</taxon>
    </lineage>
</organism>
<comment type="subcellular location">
    <subcellularLocation>
        <location evidence="1">Cell membrane</location>
        <topology evidence="1">Multi-pass membrane protein</topology>
    </subcellularLocation>
</comment>
<protein>
    <submittedName>
        <fullName evidence="8">RDD family protein</fullName>
    </submittedName>
</protein>
<gene>
    <name evidence="8" type="ORF">HZU40_33735</name>
</gene>
<evidence type="ECO:0000256" key="3">
    <source>
        <dbReference type="ARBA" id="ARBA00022692"/>
    </source>
</evidence>
<feature type="transmembrane region" description="Helical" evidence="6">
    <location>
        <begin position="59"/>
        <end position="80"/>
    </location>
</feature>
<evidence type="ECO:0000259" key="7">
    <source>
        <dbReference type="Pfam" id="PF06271"/>
    </source>
</evidence>
<dbReference type="PANTHER" id="PTHR36115:SF6">
    <property type="entry name" value="PROLINE-RICH ANTIGEN HOMOLOG"/>
    <property type="match status" value="1"/>
</dbReference>
<dbReference type="EMBL" id="CP059895">
    <property type="protein sequence ID" value="QNJ96498.1"/>
    <property type="molecule type" value="Genomic_DNA"/>
</dbReference>